<dbReference type="Pfam" id="PF01565">
    <property type="entry name" value="FAD_binding_4"/>
    <property type="match status" value="1"/>
</dbReference>
<gene>
    <name evidence="20 22" type="primary">murB</name>
    <name evidence="22" type="ORF">AU512_16075</name>
</gene>
<keyword evidence="16 20" id="KW-0131">Cell cycle</keyword>
<dbReference type="Proteomes" id="UP000194040">
    <property type="component" value="Unassembled WGS sequence"/>
</dbReference>
<keyword evidence="13 20" id="KW-0133">Cell shape</keyword>
<evidence type="ECO:0000256" key="20">
    <source>
        <dbReference type="HAMAP-Rule" id="MF_00037"/>
    </source>
</evidence>
<keyword evidence="15 20" id="KW-0560">Oxidoreductase</keyword>
<keyword evidence="12 20" id="KW-0521">NADP</keyword>
<sequence length="348" mass="38006">MKTTMTSAAALQPYNSFSLPVSANDVITAKSVEDLLYAWKKATISEQSVLILGGGSNVLFLEDFAGCIVLNRLRGIEIKETDTCWHLHVGAGEVWHDLVEFTLHHHISGLENLALIPGCVGSAPIQNIGAYGVELKDVCAYVDVLNLNTAELTRLAQDDCQFAYRESIFKHEYRDGYAITAVGLTLPKTWQPVLNYGDLTRLNLQTVTPQQVFDLVCAMRKSKLPDPAVNGNAGSFFKNPVLPAAQANELLRRFPRAPHYPQANGEVKFAAGWLIDQCELKGYRIGDAAVHANQALVIINVGNASSKDVVGLARYVRNQVADKFGIGLEPEVRFIACQGEVNAVEVLA</sequence>
<evidence type="ECO:0000313" key="22">
    <source>
        <dbReference type="EMBL" id="OSN04788.1"/>
    </source>
</evidence>
<evidence type="ECO:0000256" key="3">
    <source>
        <dbReference type="ARBA" id="ARBA00004496"/>
    </source>
</evidence>
<dbReference type="RefSeq" id="WP_094102246.1">
    <property type="nucleotide sequence ID" value="NZ_LUTQ01000087.1"/>
</dbReference>
<dbReference type="InterPro" id="IPR036635">
    <property type="entry name" value="MurB_C_sf"/>
</dbReference>
<keyword evidence="17 20" id="KW-0961">Cell wall biogenesis/degradation</keyword>
<dbReference type="InterPro" id="IPR016169">
    <property type="entry name" value="FAD-bd_PCMH_sub2"/>
</dbReference>
<evidence type="ECO:0000256" key="19">
    <source>
        <dbReference type="ARBA" id="ARBA00048914"/>
    </source>
</evidence>
<dbReference type="NCBIfam" id="TIGR00179">
    <property type="entry name" value="murB"/>
    <property type="match status" value="1"/>
</dbReference>
<dbReference type="NCBIfam" id="NF000755">
    <property type="entry name" value="PRK00046.1"/>
    <property type="match status" value="1"/>
</dbReference>
<feature type="active site" description="Proton donor" evidence="20">
    <location>
        <position position="235"/>
    </location>
</feature>
<keyword evidence="10 20" id="KW-0285">Flavoprotein</keyword>
<evidence type="ECO:0000256" key="7">
    <source>
        <dbReference type="ARBA" id="ARBA00015188"/>
    </source>
</evidence>
<evidence type="ECO:0000256" key="9">
    <source>
        <dbReference type="ARBA" id="ARBA00022618"/>
    </source>
</evidence>
<dbReference type="EC" id="1.3.1.98" evidence="6 20"/>
<comment type="caution">
    <text evidence="22">The sequence shown here is derived from an EMBL/GenBank/DDBJ whole genome shotgun (WGS) entry which is preliminary data.</text>
</comment>
<evidence type="ECO:0000256" key="14">
    <source>
        <dbReference type="ARBA" id="ARBA00022984"/>
    </source>
</evidence>
<evidence type="ECO:0000256" key="18">
    <source>
        <dbReference type="ARBA" id="ARBA00031026"/>
    </source>
</evidence>
<evidence type="ECO:0000256" key="15">
    <source>
        <dbReference type="ARBA" id="ARBA00023002"/>
    </source>
</evidence>
<protein>
    <recommendedName>
        <fullName evidence="7 20">UDP-N-acetylenolpyruvoylglucosamine reductase</fullName>
        <ecNumber evidence="6 20">1.3.1.98</ecNumber>
    </recommendedName>
    <alternativeName>
        <fullName evidence="18 20">UDP-N-acetylmuramate dehydrogenase</fullName>
    </alternativeName>
</protein>
<proteinExistence type="inferred from homology"/>
<keyword evidence="14 20" id="KW-0573">Peptidoglycan synthesis</keyword>
<evidence type="ECO:0000256" key="8">
    <source>
        <dbReference type="ARBA" id="ARBA00022490"/>
    </source>
</evidence>
<evidence type="ECO:0000256" key="10">
    <source>
        <dbReference type="ARBA" id="ARBA00022630"/>
    </source>
</evidence>
<evidence type="ECO:0000256" key="17">
    <source>
        <dbReference type="ARBA" id="ARBA00023316"/>
    </source>
</evidence>
<organism evidence="22 23">
    <name type="scientific">Lonsdalea iberica</name>
    <dbReference type="NCBI Taxonomy" id="1082703"/>
    <lineage>
        <taxon>Bacteria</taxon>
        <taxon>Pseudomonadati</taxon>
        <taxon>Pseudomonadota</taxon>
        <taxon>Gammaproteobacteria</taxon>
        <taxon>Enterobacterales</taxon>
        <taxon>Pectobacteriaceae</taxon>
        <taxon>Lonsdalea</taxon>
    </lineage>
</organism>
<comment type="catalytic activity">
    <reaction evidence="19 20">
        <text>UDP-N-acetyl-alpha-D-muramate + NADP(+) = UDP-N-acetyl-3-O-(1-carboxyvinyl)-alpha-D-glucosamine + NADPH + H(+)</text>
        <dbReference type="Rhea" id="RHEA:12248"/>
        <dbReference type="ChEBI" id="CHEBI:15378"/>
        <dbReference type="ChEBI" id="CHEBI:57783"/>
        <dbReference type="ChEBI" id="CHEBI:58349"/>
        <dbReference type="ChEBI" id="CHEBI:68483"/>
        <dbReference type="ChEBI" id="CHEBI:70757"/>
        <dbReference type="EC" id="1.3.1.98"/>
    </reaction>
</comment>
<dbReference type="SUPFAM" id="SSF56194">
    <property type="entry name" value="Uridine diphospho-N-Acetylenolpyruvylglucosamine reductase, MurB, C-terminal domain"/>
    <property type="match status" value="1"/>
</dbReference>
<dbReference type="Gene3D" id="3.30.465.10">
    <property type="match status" value="1"/>
</dbReference>
<comment type="similarity">
    <text evidence="5 20">Belongs to the MurB family.</text>
</comment>
<evidence type="ECO:0000256" key="12">
    <source>
        <dbReference type="ARBA" id="ARBA00022857"/>
    </source>
</evidence>
<keyword evidence="23" id="KW-1185">Reference proteome</keyword>
<comment type="function">
    <text evidence="2 20">Cell wall formation.</text>
</comment>
<evidence type="ECO:0000256" key="13">
    <source>
        <dbReference type="ARBA" id="ARBA00022960"/>
    </source>
</evidence>
<comment type="subcellular location">
    <subcellularLocation>
        <location evidence="3 20">Cytoplasm</location>
    </subcellularLocation>
</comment>
<keyword evidence="9 20" id="KW-0132">Cell division</keyword>
<dbReference type="HAMAP" id="MF_00037">
    <property type="entry name" value="MurB"/>
    <property type="match status" value="1"/>
</dbReference>
<dbReference type="Gene3D" id="3.30.43.10">
    <property type="entry name" value="Uridine Diphospho-n-acetylenolpyruvylglucosamine Reductase, domain 2"/>
    <property type="match status" value="1"/>
</dbReference>
<feature type="active site" evidence="20">
    <location>
        <position position="165"/>
    </location>
</feature>
<dbReference type="PROSITE" id="PS51387">
    <property type="entry name" value="FAD_PCMH"/>
    <property type="match status" value="1"/>
</dbReference>
<evidence type="ECO:0000313" key="23">
    <source>
        <dbReference type="Proteomes" id="UP000194040"/>
    </source>
</evidence>
<evidence type="ECO:0000256" key="11">
    <source>
        <dbReference type="ARBA" id="ARBA00022827"/>
    </source>
</evidence>
<accession>A0ABX3XBZ6</accession>
<comment type="cofactor">
    <cofactor evidence="1 20">
        <name>FAD</name>
        <dbReference type="ChEBI" id="CHEBI:57692"/>
    </cofactor>
</comment>
<dbReference type="InterPro" id="IPR016167">
    <property type="entry name" value="FAD-bd_PCMH_sub1"/>
</dbReference>
<feature type="domain" description="FAD-binding PCMH-type" evidence="21">
    <location>
        <begin position="19"/>
        <end position="189"/>
    </location>
</feature>
<evidence type="ECO:0000256" key="1">
    <source>
        <dbReference type="ARBA" id="ARBA00001974"/>
    </source>
</evidence>
<feature type="active site" evidence="20">
    <location>
        <position position="331"/>
    </location>
</feature>
<dbReference type="PANTHER" id="PTHR21071">
    <property type="entry name" value="UDP-N-ACETYLENOLPYRUVOYLGLUCOSAMINE REDUCTASE"/>
    <property type="match status" value="1"/>
</dbReference>
<dbReference type="InterPro" id="IPR036318">
    <property type="entry name" value="FAD-bd_PCMH-like_sf"/>
</dbReference>
<dbReference type="PANTHER" id="PTHR21071:SF4">
    <property type="entry name" value="UDP-N-ACETYLENOLPYRUVOYLGLUCOSAMINE REDUCTASE"/>
    <property type="match status" value="1"/>
</dbReference>
<dbReference type="SUPFAM" id="SSF56176">
    <property type="entry name" value="FAD-binding/transporter-associated domain-like"/>
    <property type="match status" value="1"/>
</dbReference>
<evidence type="ECO:0000256" key="16">
    <source>
        <dbReference type="ARBA" id="ARBA00023306"/>
    </source>
</evidence>
<dbReference type="Pfam" id="PF02873">
    <property type="entry name" value="MurB_C"/>
    <property type="match status" value="1"/>
</dbReference>
<dbReference type="InterPro" id="IPR003170">
    <property type="entry name" value="MurB"/>
</dbReference>
<dbReference type="InterPro" id="IPR016166">
    <property type="entry name" value="FAD-bd_PCMH"/>
</dbReference>
<evidence type="ECO:0000259" key="21">
    <source>
        <dbReference type="PROSITE" id="PS51387"/>
    </source>
</evidence>
<dbReference type="EMBL" id="LUTQ01000087">
    <property type="protein sequence ID" value="OSN04788.1"/>
    <property type="molecule type" value="Genomic_DNA"/>
</dbReference>
<dbReference type="Gene3D" id="3.90.78.10">
    <property type="entry name" value="UDP-N-acetylenolpyruvoylglucosamine reductase, C-terminal domain"/>
    <property type="match status" value="1"/>
</dbReference>
<evidence type="ECO:0000256" key="2">
    <source>
        <dbReference type="ARBA" id="ARBA00003921"/>
    </source>
</evidence>
<comment type="pathway">
    <text evidence="4 20">Cell wall biogenesis; peptidoglycan biosynthesis.</text>
</comment>
<name>A0ABX3XBZ6_9GAMM</name>
<dbReference type="InterPro" id="IPR006094">
    <property type="entry name" value="Oxid_FAD_bind_N"/>
</dbReference>
<evidence type="ECO:0000256" key="4">
    <source>
        <dbReference type="ARBA" id="ARBA00004752"/>
    </source>
</evidence>
<evidence type="ECO:0000256" key="5">
    <source>
        <dbReference type="ARBA" id="ARBA00010485"/>
    </source>
</evidence>
<reference evidence="22 23" key="1">
    <citation type="submission" date="2016-02" db="EMBL/GenBank/DDBJ databases">
        <title>Species-wide whole genome sequencing reveals diversity, host range in Lonsdalea quercina.</title>
        <authorList>
            <person name="Li Y."/>
        </authorList>
    </citation>
    <scope>NUCLEOTIDE SEQUENCE [LARGE SCALE GENOMIC DNA]</scope>
    <source>
        <strain evidence="22 23">LMG 26265</strain>
    </source>
</reference>
<evidence type="ECO:0000256" key="6">
    <source>
        <dbReference type="ARBA" id="ARBA00012518"/>
    </source>
</evidence>
<keyword evidence="11 20" id="KW-0274">FAD</keyword>
<dbReference type="InterPro" id="IPR011601">
    <property type="entry name" value="MurB_C"/>
</dbReference>
<keyword evidence="8 20" id="KW-0963">Cytoplasm</keyword>
<dbReference type="NCBIfam" id="NF010478">
    <property type="entry name" value="PRK13903.1"/>
    <property type="match status" value="1"/>
</dbReference>